<evidence type="ECO:0000256" key="15">
    <source>
        <dbReference type="ARBA" id="ARBA00039024"/>
    </source>
</evidence>
<feature type="domain" description="MYND-type" evidence="18">
    <location>
        <begin position="755"/>
        <end position="798"/>
    </location>
</feature>
<dbReference type="GO" id="GO:0009507">
    <property type="term" value="C:chloroplast"/>
    <property type="evidence" value="ECO:0007669"/>
    <property type="project" value="UniProtKB-SubCell"/>
</dbReference>
<name>A0A2J7ZV27_9CHLO</name>
<proteinExistence type="inferred from homology"/>
<dbReference type="OrthoDB" id="563472at2759"/>
<gene>
    <name evidence="19" type="ORF">TSOC_009791</name>
</gene>
<evidence type="ECO:0000256" key="13">
    <source>
        <dbReference type="ARBA" id="ARBA00023136"/>
    </source>
</evidence>
<keyword evidence="7" id="KW-0479">Metal-binding</keyword>
<comment type="similarity">
    <text evidence="2">Belongs to the polyprenol kinase family.</text>
</comment>
<evidence type="ECO:0000256" key="5">
    <source>
        <dbReference type="ARBA" id="ARBA00022679"/>
    </source>
</evidence>
<evidence type="ECO:0000256" key="4">
    <source>
        <dbReference type="ARBA" id="ARBA00022640"/>
    </source>
</evidence>
<keyword evidence="20" id="KW-1185">Reference proteome</keyword>
<evidence type="ECO:0000256" key="8">
    <source>
        <dbReference type="ARBA" id="ARBA00022771"/>
    </source>
</evidence>
<dbReference type="PANTHER" id="PTHR32523:SF8">
    <property type="entry name" value="DOLICHOL KINASE"/>
    <property type="match status" value="1"/>
</dbReference>
<evidence type="ECO:0000256" key="12">
    <source>
        <dbReference type="ARBA" id="ARBA00022989"/>
    </source>
</evidence>
<comment type="subcellular location">
    <subcellularLocation>
        <location evidence="1">Plastid</location>
        <location evidence="1">Chloroplast membrane</location>
        <topology evidence="1">Multi-pass membrane protein</topology>
    </subcellularLocation>
</comment>
<reference evidence="19 20" key="1">
    <citation type="journal article" date="2017" name="Mol. Biol. Evol.">
        <title>The 4-celled Tetrabaena socialis nuclear genome reveals the essential components for genetic control of cell number at the origin of multicellularity in the volvocine lineage.</title>
        <authorList>
            <person name="Featherston J."/>
            <person name="Arakaki Y."/>
            <person name="Hanschen E.R."/>
            <person name="Ferris P.J."/>
            <person name="Michod R.E."/>
            <person name="Olson B.J.S.C."/>
            <person name="Nozaki H."/>
            <person name="Durand P.M."/>
        </authorList>
    </citation>
    <scope>NUCLEOTIDE SEQUENCE [LARGE SCALE GENOMIC DNA]</scope>
    <source>
        <strain evidence="19 20">NIES-571</strain>
    </source>
</reference>
<accession>A0A2J7ZV27</accession>
<protein>
    <recommendedName>
        <fullName evidence="15">phytol kinase</fullName>
        <ecNumber evidence="15">2.7.1.182</ecNumber>
    </recommendedName>
</protein>
<comment type="caution">
    <text evidence="19">The sequence shown here is derived from an EMBL/GenBank/DDBJ whole genome shotgun (WGS) entry which is preliminary data.</text>
</comment>
<evidence type="ECO:0000313" key="19">
    <source>
        <dbReference type="EMBL" id="PNH04109.1"/>
    </source>
</evidence>
<comment type="catalytic activity">
    <reaction evidence="16">
        <text>phytol + CTP = phytyl phosphate + CDP + H(+)</text>
        <dbReference type="Rhea" id="RHEA:38055"/>
        <dbReference type="ChEBI" id="CHEBI:15378"/>
        <dbReference type="ChEBI" id="CHEBI:17327"/>
        <dbReference type="ChEBI" id="CHEBI:37563"/>
        <dbReference type="ChEBI" id="CHEBI:58069"/>
        <dbReference type="ChEBI" id="CHEBI:75483"/>
        <dbReference type="EC" id="2.7.1.182"/>
    </reaction>
</comment>
<dbReference type="Proteomes" id="UP000236333">
    <property type="component" value="Unassembled WGS sequence"/>
</dbReference>
<keyword evidence="13" id="KW-0472">Membrane</keyword>
<dbReference type="PANTHER" id="PTHR32523">
    <property type="entry name" value="PHYTOL KINASE 1, CHLOROPLASTIC"/>
    <property type="match status" value="1"/>
</dbReference>
<dbReference type="EMBL" id="PGGS01000423">
    <property type="protein sequence ID" value="PNH04109.1"/>
    <property type="molecule type" value="Genomic_DNA"/>
</dbReference>
<keyword evidence="11" id="KW-0809">Transit peptide</keyword>
<evidence type="ECO:0000256" key="2">
    <source>
        <dbReference type="ARBA" id="ARBA00010794"/>
    </source>
</evidence>
<evidence type="ECO:0000256" key="3">
    <source>
        <dbReference type="ARBA" id="ARBA00022528"/>
    </source>
</evidence>
<evidence type="ECO:0000256" key="10">
    <source>
        <dbReference type="ARBA" id="ARBA00022833"/>
    </source>
</evidence>
<evidence type="ECO:0000256" key="17">
    <source>
        <dbReference type="PROSITE-ProRule" id="PRU00134"/>
    </source>
</evidence>
<keyword evidence="12" id="KW-1133">Transmembrane helix</keyword>
<dbReference type="AlphaFoldDB" id="A0A2J7ZV27"/>
<dbReference type="EC" id="2.7.1.182" evidence="15"/>
<keyword evidence="8 17" id="KW-0863">Zinc-finger</keyword>
<organism evidence="19 20">
    <name type="scientific">Tetrabaena socialis</name>
    <dbReference type="NCBI Taxonomy" id="47790"/>
    <lineage>
        <taxon>Eukaryota</taxon>
        <taxon>Viridiplantae</taxon>
        <taxon>Chlorophyta</taxon>
        <taxon>core chlorophytes</taxon>
        <taxon>Chlorophyceae</taxon>
        <taxon>CS clade</taxon>
        <taxon>Chlamydomonadales</taxon>
        <taxon>Tetrabaenaceae</taxon>
        <taxon>Tetrabaena</taxon>
    </lineage>
</organism>
<dbReference type="GO" id="GO:0008270">
    <property type="term" value="F:zinc ion binding"/>
    <property type="evidence" value="ECO:0007669"/>
    <property type="project" value="UniProtKB-KW"/>
</dbReference>
<evidence type="ECO:0000256" key="11">
    <source>
        <dbReference type="ARBA" id="ARBA00022946"/>
    </source>
</evidence>
<evidence type="ECO:0000256" key="7">
    <source>
        <dbReference type="ARBA" id="ARBA00022723"/>
    </source>
</evidence>
<evidence type="ECO:0000256" key="9">
    <source>
        <dbReference type="ARBA" id="ARBA00022777"/>
    </source>
</evidence>
<keyword evidence="5" id="KW-0808">Transferase</keyword>
<keyword evidence="4" id="KW-0934">Plastid</keyword>
<comment type="pathway">
    <text evidence="14">Cofactor biosynthesis; tocopherol biosynthesis.</text>
</comment>
<dbReference type="GO" id="GO:0016020">
    <property type="term" value="C:membrane"/>
    <property type="evidence" value="ECO:0007669"/>
    <property type="project" value="UniProtKB-SubCell"/>
</dbReference>
<keyword evidence="10" id="KW-0862">Zinc</keyword>
<keyword evidence="9" id="KW-0418">Kinase</keyword>
<evidence type="ECO:0000256" key="16">
    <source>
        <dbReference type="ARBA" id="ARBA00048889"/>
    </source>
</evidence>
<evidence type="ECO:0000313" key="20">
    <source>
        <dbReference type="Proteomes" id="UP000236333"/>
    </source>
</evidence>
<dbReference type="PROSITE" id="PS50865">
    <property type="entry name" value="ZF_MYND_2"/>
    <property type="match status" value="1"/>
</dbReference>
<sequence>MLALLGLALRRSCPVSSPGVDQDLRGAYRKLRSSLAAQLSDLLQHPGACGPHHQLLLGLTLRTHVLRCYSRLLGAAAQQLRGRRSRRNAQAAAEALTESAQLLIALAEAVSCSPGEAGAVELELRESELLEAWAMAYLQLASLEDRNNEELAAQLRKLVHFMFQADYWLKVDLLAGPAMSYLLTMAAVRLAASMDGGSVYGLPADAPELPNLPLASPLYGGLDAGAHRVVHMLALCGLHAWAGIDLSGRGNNASKLNLLAVFDVSLRIARGGVAAWLAPPEGTRQQLVARVGQLRMPRNGCGTTVCNALAVASAILRQASGPRPADTARLRALWAVHVAALEAALWPPEAVSDGGGGLGTARQLAPGWGVVVALKLPDVDWHSPSGGLLPAAPGPMADAMLEAGLVPCHEQLMRHTHTWPFYGCPVEWMEVLSYGPLPDLAALLVTAAKVVRRTRGACWGQQHERVDVLDRLFDVLFFCNWAAAGGGGGASGSAGGGGLEWVQPPTQLALLGSLVVLRLLPAVAQLLPGEVSCATSADTAEALCARLAEALQWCELLLAAYADAHERSTCGNAAAGCATAEAAEWRELLLRDVGLLGLLGAAARMLGDPSTCECAFDDWDVLLGVFVPMLRLACCVLPQELRAALLWEGTERTAGPPPGGGSTAAAACSSPRVPGPLHPLRMAAVRAVLGPCGTAPDPAALAEMESVVRQEGRRWPCAAELGPLTLETAAAAGLLVPPTQVEALLAAHCCASPACVNLSGRSERALRRVACGGGCGLLRYCGEECRAAHWAAGHWGACRGAAGAAGGAAPGAAEGNRKQT</sequence>
<dbReference type="InterPro" id="IPR002893">
    <property type="entry name" value="Znf_MYND"/>
</dbReference>
<dbReference type="GO" id="GO:0010276">
    <property type="term" value="F:phytol kinase activity"/>
    <property type="evidence" value="ECO:0007669"/>
    <property type="project" value="UniProtKB-EC"/>
</dbReference>
<evidence type="ECO:0000256" key="6">
    <source>
        <dbReference type="ARBA" id="ARBA00022692"/>
    </source>
</evidence>
<evidence type="ECO:0000256" key="1">
    <source>
        <dbReference type="ARBA" id="ARBA00004508"/>
    </source>
</evidence>
<evidence type="ECO:0000256" key="14">
    <source>
        <dbReference type="ARBA" id="ARBA00024015"/>
    </source>
</evidence>
<keyword evidence="3" id="KW-0150">Chloroplast</keyword>
<keyword evidence="6" id="KW-0812">Transmembrane</keyword>
<evidence type="ECO:0000259" key="18">
    <source>
        <dbReference type="PROSITE" id="PS50865"/>
    </source>
</evidence>
<dbReference type="InterPro" id="IPR039606">
    <property type="entry name" value="Phytol/farnesol_kinase"/>
</dbReference>